<reference evidence="3 6" key="2">
    <citation type="submission" date="2018-10" db="EMBL/GenBank/DDBJ databases">
        <title>Transmission dynamics of multidrug resistant bacteria on intensive care unit surfaces.</title>
        <authorList>
            <person name="D'Souza A.W."/>
            <person name="Potter R.F."/>
            <person name="Wallace M."/>
            <person name="Shupe A."/>
            <person name="Patel S."/>
            <person name="Sun S."/>
            <person name="Gul D."/>
            <person name="Kwon J.H."/>
            <person name="Andleeb S."/>
            <person name="Burnham C.-A.D."/>
            <person name="Dantas G."/>
        </authorList>
    </citation>
    <scope>NUCLEOTIDE SEQUENCE [LARGE SCALE GENOMIC DNA]</scope>
    <source>
        <strain evidence="3 6">PO_271</strain>
    </source>
</reference>
<dbReference type="Pfam" id="PF01402">
    <property type="entry name" value="RHH_1"/>
    <property type="match status" value="1"/>
</dbReference>
<organism evidence="4 5">
    <name type="scientific">Ectopseudomonas oleovorans</name>
    <name type="common">Pseudomonas oleovorans</name>
    <dbReference type="NCBI Taxonomy" id="301"/>
    <lineage>
        <taxon>Bacteria</taxon>
        <taxon>Pseudomonadati</taxon>
        <taxon>Pseudomonadota</taxon>
        <taxon>Gammaproteobacteria</taxon>
        <taxon>Pseudomonadales</taxon>
        <taxon>Pseudomonadaceae</taxon>
        <taxon>Ectopseudomonas</taxon>
    </lineage>
</organism>
<dbReference type="Gene3D" id="1.10.1220.10">
    <property type="entry name" value="Met repressor-like"/>
    <property type="match status" value="1"/>
</dbReference>
<dbReference type="Proteomes" id="UP001159292">
    <property type="component" value="Unassembled WGS sequence"/>
</dbReference>
<reference evidence="2" key="3">
    <citation type="submission" date="2022-09" db="EMBL/GenBank/DDBJ databases">
        <title>Intensive care unit water sources are persistently colonized with multi-drug resistant bacteria and are the site of extensive horizontal gene transfer of antibiotic resistance genes.</title>
        <authorList>
            <person name="Diorio-Toth L."/>
        </authorList>
    </citation>
    <scope>NUCLEOTIDE SEQUENCE</scope>
    <source>
        <strain evidence="2">GD04000</strain>
    </source>
</reference>
<dbReference type="CDD" id="cd22233">
    <property type="entry name" value="RHH_CopAso-like"/>
    <property type="match status" value="1"/>
</dbReference>
<evidence type="ECO:0000313" key="2">
    <source>
        <dbReference type="EMBL" id="MDH0567600.1"/>
    </source>
</evidence>
<gene>
    <name evidence="3" type="ORF">EGJ44_13960</name>
    <name evidence="2" type="ORF">N7671_10190</name>
    <name evidence="4" type="ORF">NCTC10692_03222</name>
</gene>
<evidence type="ECO:0000259" key="1">
    <source>
        <dbReference type="Pfam" id="PF01402"/>
    </source>
</evidence>
<protein>
    <submittedName>
        <fullName evidence="4">CopG family transcriptional regulator</fullName>
    </submittedName>
    <submittedName>
        <fullName evidence="2">Ribbon-helix-helix protein, CopG family</fullName>
    </submittedName>
</protein>
<dbReference type="Proteomes" id="UP000272833">
    <property type="component" value="Unassembled WGS sequence"/>
</dbReference>
<dbReference type="PANTHER" id="PTHR40688">
    <property type="match status" value="1"/>
</dbReference>
<dbReference type="EMBL" id="JAOEET010000021">
    <property type="protein sequence ID" value="MDH0567600.1"/>
    <property type="molecule type" value="Genomic_DNA"/>
</dbReference>
<dbReference type="AlphaFoldDB" id="A0A061D398"/>
<dbReference type="RefSeq" id="WP_003461517.1">
    <property type="nucleotide sequence ID" value="NZ_CAJQNA010000036.1"/>
</dbReference>
<proteinExistence type="predicted"/>
<evidence type="ECO:0000313" key="4">
    <source>
        <dbReference type="EMBL" id="SUD52731.1"/>
    </source>
</evidence>
<reference evidence="4 5" key="1">
    <citation type="submission" date="2018-06" db="EMBL/GenBank/DDBJ databases">
        <authorList>
            <consortium name="Pathogen Informatics"/>
            <person name="Doyle S."/>
        </authorList>
    </citation>
    <scope>NUCLEOTIDE SEQUENCE [LARGE SCALE GENOMIC DNA]</scope>
    <source>
        <strain evidence="4 5">NCTC10692</strain>
    </source>
</reference>
<accession>A0A379JWZ2</accession>
<accession>A0A061D398</accession>
<dbReference type="SUPFAM" id="SSF47598">
    <property type="entry name" value="Ribbon-helix-helix"/>
    <property type="match status" value="1"/>
</dbReference>
<evidence type="ECO:0000313" key="3">
    <source>
        <dbReference type="EMBL" id="RRW34378.1"/>
    </source>
</evidence>
<name>A0A061D398_ECTOL</name>
<feature type="domain" description="Ribbon-helix-helix protein CopG" evidence="1">
    <location>
        <begin position="3"/>
        <end position="41"/>
    </location>
</feature>
<dbReference type="GO" id="GO:0006355">
    <property type="term" value="P:regulation of DNA-templated transcription"/>
    <property type="evidence" value="ECO:0007669"/>
    <property type="project" value="InterPro"/>
</dbReference>
<dbReference type="InterPro" id="IPR013321">
    <property type="entry name" value="Arc_rbn_hlx_hlx"/>
</dbReference>
<dbReference type="InterPro" id="IPR052991">
    <property type="entry name" value="Non-func_TypeII_TA_Antitoxin"/>
</dbReference>
<dbReference type="EMBL" id="RHRS01000034">
    <property type="protein sequence ID" value="RRW34378.1"/>
    <property type="molecule type" value="Genomic_DNA"/>
</dbReference>
<dbReference type="InterPro" id="IPR002145">
    <property type="entry name" value="CopG"/>
</dbReference>
<evidence type="ECO:0000313" key="6">
    <source>
        <dbReference type="Proteomes" id="UP000272833"/>
    </source>
</evidence>
<dbReference type="PANTHER" id="PTHR40688:SF2">
    <property type="entry name" value="RIBBON-HELIX-HELIX PROTEIN COPG DOMAIN-CONTAINING PROTEIN"/>
    <property type="match status" value="1"/>
</dbReference>
<evidence type="ECO:0000313" key="5">
    <source>
        <dbReference type="Proteomes" id="UP000255303"/>
    </source>
</evidence>
<sequence>MSVTTVRLQPELEENLGAMAEKLQRSKSWLINQALREFFERQELEQNRWQETLQAMESVAQGRVVSGEAVAAWLQSWGTDNELSPPKAGQ</sequence>
<dbReference type="Proteomes" id="UP000255303">
    <property type="component" value="Unassembled WGS sequence"/>
</dbReference>
<dbReference type="InterPro" id="IPR010985">
    <property type="entry name" value="Ribbon_hlx_hlx"/>
</dbReference>
<dbReference type="EMBL" id="UGUV01000002">
    <property type="protein sequence ID" value="SUD52731.1"/>
    <property type="molecule type" value="Genomic_DNA"/>
</dbReference>